<dbReference type="InterPro" id="IPR011738">
    <property type="entry name" value="Phage_CHP"/>
</dbReference>
<feature type="non-terminal residue" evidence="1">
    <location>
        <position position="1"/>
    </location>
</feature>
<sequence>RITSSVASDEELMKSLLDGAVKYCEKYTGISVTSKTYEKVWQWNEACKLAAEFFSLRKGQITSVTAIDERSRDGLDVAYDLTDIEVENYKQRSDIYLKGAYFSMGTHPIRPFVVTFIAGWTKETIPSDLKMAIMQLALYWYENRETMQLMDNTNIAVTPFGTSSVFNIYRLVRL</sequence>
<protein>
    <submittedName>
        <fullName evidence="1">Uncharacterized protein</fullName>
    </submittedName>
</protein>
<name>X0X196_9ZZZZ</name>
<dbReference type="Gene3D" id="1.10.3230.30">
    <property type="entry name" value="Phage gp6-like head-tail connector protein"/>
    <property type="match status" value="1"/>
</dbReference>
<dbReference type="EMBL" id="BARS01045807">
    <property type="protein sequence ID" value="GAG36785.1"/>
    <property type="molecule type" value="Genomic_DNA"/>
</dbReference>
<dbReference type="CDD" id="cd08054">
    <property type="entry name" value="gp6"/>
    <property type="match status" value="1"/>
</dbReference>
<reference evidence="1" key="1">
    <citation type="journal article" date="2014" name="Front. Microbiol.">
        <title>High frequency of phylogenetically diverse reductive dehalogenase-homologous genes in deep subseafloor sedimentary metagenomes.</title>
        <authorList>
            <person name="Kawai M."/>
            <person name="Futagami T."/>
            <person name="Toyoda A."/>
            <person name="Takaki Y."/>
            <person name="Nishi S."/>
            <person name="Hori S."/>
            <person name="Arai W."/>
            <person name="Tsubouchi T."/>
            <person name="Morono Y."/>
            <person name="Uchiyama I."/>
            <person name="Ito T."/>
            <person name="Fujiyama A."/>
            <person name="Inagaki F."/>
            <person name="Takami H."/>
        </authorList>
    </citation>
    <scope>NUCLEOTIDE SEQUENCE</scope>
    <source>
        <strain evidence="1">Expedition CK06-06</strain>
    </source>
</reference>
<dbReference type="AlphaFoldDB" id="X0X196"/>
<evidence type="ECO:0000313" key="1">
    <source>
        <dbReference type="EMBL" id="GAG36785.1"/>
    </source>
</evidence>
<organism evidence="1">
    <name type="scientific">marine sediment metagenome</name>
    <dbReference type="NCBI Taxonomy" id="412755"/>
    <lineage>
        <taxon>unclassified sequences</taxon>
        <taxon>metagenomes</taxon>
        <taxon>ecological metagenomes</taxon>
    </lineage>
</organism>
<comment type="caution">
    <text evidence="1">The sequence shown here is derived from an EMBL/GenBank/DDBJ whole genome shotgun (WGS) entry which is preliminary data.</text>
</comment>
<proteinExistence type="predicted"/>
<gene>
    <name evidence="1" type="ORF">S01H1_69036</name>
</gene>
<dbReference type="NCBIfam" id="TIGR02215">
    <property type="entry name" value="phage_chp_gp8"/>
    <property type="match status" value="1"/>
</dbReference>
<accession>X0X196</accession>